<comment type="caution">
    <text evidence="8">The sequence shown here is derived from an EMBL/GenBank/DDBJ whole genome shotgun (WGS) entry which is preliminary data.</text>
</comment>
<dbReference type="PANTHER" id="PTHR45686:SF4">
    <property type="entry name" value="ADP-RIBOSYLATION FACTOR GTPASE ACTIVATING PROTEIN 3, ISOFORM H"/>
    <property type="match status" value="1"/>
</dbReference>
<reference evidence="8" key="1">
    <citation type="submission" date="2023-10" db="EMBL/GenBank/DDBJ databases">
        <authorList>
            <person name="Chen Y."/>
            <person name="Shah S."/>
            <person name="Dougan E. K."/>
            <person name="Thang M."/>
            <person name="Chan C."/>
        </authorList>
    </citation>
    <scope>NUCLEOTIDE SEQUENCE [LARGE SCALE GENOMIC DNA]</scope>
</reference>
<dbReference type="Pfam" id="PF01412">
    <property type="entry name" value="ArfGap"/>
    <property type="match status" value="1"/>
</dbReference>
<protein>
    <recommendedName>
        <fullName evidence="7">Arf-GAP domain-containing protein</fullName>
    </recommendedName>
</protein>
<name>A0ABN9SF78_9DINO</name>
<dbReference type="CDD" id="cd08830">
    <property type="entry name" value="ArfGap_ArfGap1"/>
    <property type="match status" value="1"/>
</dbReference>
<dbReference type="PANTHER" id="PTHR45686">
    <property type="entry name" value="ADP-RIBOSYLATION FACTOR GTPASE ACTIVATING PROTEIN 3, ISOFORM H-RELATED"/>
    <property type="match status" value="1"/>
</dbReference>
<feature type="compositionally biased region" description="Low complexity" evidence="6">
    <location>
        <begin position="213"/>
        <end position="222"/>
    </location>
</feature>
<evidence type="ECO:0000256" key="3">
    <source>
        <dbReference type="ARBA" id="ARBA00022771"/>
    </source>
</evidence>
<evidence type="ECO:0000256" key="4">
    <source>
        <dbReference type="ARBA" id="ARBA00022833"/>
    </source>
</evidence>
<dbReference type="PRINTS" id="PR00405">
    <property type="entry name" value="REVINTRACTNG"/>
</dbReference>
<keyword evidence="1" id="KW-0343">GTPase activation</keyword>
<dbReference type="PROSITE" id="PS50115">
    <property type="entry name" value="ARFGAP"/>
    <property type="match status" value="1"/>
</dbReference>
<dbReference type="EMBL" id="CAUYUJ010011001">
    <property type="protein sequence ID" value="CAK0830716.1"/>
    <property type="molecule type" value="Genomic_DNA"/>
</dbReference>
<feature type="compositionally biased region" description="Basic and acidic residues" evidence="6">
    <location>
        <begin position="268"/>
        <end position="280"/>
    </location>
</feature>
<feature type="region of interest" description="Disordered" evidence="6">
    <location>
        <begin position="151"/>
        <end position="184"/>
    </location>
</feature>
<sequence length="292" mass="31126">MADQMPKEVERSIRALPGNKVCVDCDNKNPQWASVSYGCLMCLECSGVHRSLGVHLSFVRSVAMDSWTDKQISAMELSGGNDKLVEYFKSKGIDKKTKIEDKYKSVQADWYKARLARLVEGQVHDVPEPGKHTAGASFVAAQDVMDGKAARSTSCSTAASSTAHGRQGSPESSPPKLKQPKGSFDFDDFDSFFEEACAAPPAPAPAQRSQTVAAAAPAAPKPAELERGKSAPAAVAPAAQQQPEAKPVAQTAQEKEVMAIKNMSLKAEAPKPKPKAKEAPTGDDFFASFGVD</sequence>
<proteinExistence type="predicted"/>
<dbReference type="SUPFAM" id="SSF57863">
    <property type="entry name" value="ArfGap/RecO-like zinc finger"/>
    <property type="match status" value="1"/>
</dbReference>
<accession>A0ABN9SF78</accession>
<dbReference type="InterPro" id="IPR037278">
    <property type="entry name" value="ARFGAP/RecO"/>
</dbReference>
<dbReference type="InterPro" id="IPR038508">
    <property type="entry name" value="ArfGAP_dom_sf"/>
</dbReference>
<evidence type="ECO:0000256" key="5">
    <source>
        <dbReference type="PROSITE-ProRule" id="PRU00288"/>
    </source>
</evidence>
<keyword evidence="4" id="KW-0862">Zinc</keyword>
<feature type="region of interest" description="Disordered" evidence="6">
    <location>
        <begin position="199"/>
        <end position="292"/>
    </location>
</feature>
<keyword evidence="3 5" id="KW-0863">Zinc-finger</keyword>
<dbReference type="SMART" id="SM00105">
    <property type="entry name" value="ArfGap"/>
    <property type="match status" value="1"/>
</dbReference>
<evidence type="ECO:0000259" key="7">
    <source>
        <dbReference type="PROSITE" id="PS50115"/>
    </source>
</evidence>
<dbReference type="InterPro" id="IPR001164">
    <property type="entry name" value="ArfGAP_dom"/>
</dbReference>
<feature type="compositionally biased region" description="Low complexity" evidence="6">
    <location>
        <begin position="231"/>
        <end position="250"/>
    </location>
</feature>
<dbReference type="Proteomes" id="UP001189429">
    <property type="component" value="Unassembled WGS sequence"/>
</dbReference>
<keyword evidence="2" id="KW-0479">Metal-binding</keyword>
<evidence type="ECO:0000256" key="6">
    <source>
        <dbReference type="SAM" id="MobiDB-lite"/>
    </source>
</evidence>
<dbReference type="Gene3D" id="1.10.220.150">
    <property type="entry name" value="Arf GTPase activating protein"/>
    <property type="match status" value="1"/>
</dbReference>
<evidence type="ECO:0000313" key="8">
    <source>
        <dbReference type="EMBL" id="CAK0830716.1"/>
    </source>
</evidence>
<organism evidence="8 9">
    <name type="scientific">Prorocentrum cordatum</name>
    <dbReference type="NCBI Taxonomy" id="2364126"/>
    <lineage>
        <taxon>Eukaryota</taxon>
        <taxon>Sar</taxon>
        <taxon>Alveolata</taxon>
        <taxon>Dinophyceae</taxon>
        <taxon>Prorocentrales</taxon>
        <taxon>Prorocentraceae</taxon>
        <taxon>Prorocentrum</taxon>
    </lineage>
</organism>
<keyword evidence="9" id="KW-1185">Reference proteome</keyword>
<evidence type="ECO:0000256" key="1">
    <source>
        <dbReference type="ARBA" id="ARBA00022468"/>
    </source>
</evidence>
<evidence type="ECO:0000313" key="9">
    <source>
        <dbReference type="Proteomes" id="UP001189429"/>
    </source>
</evidence>
<gene>
    <name evidence="8" type="ORF">PCOR1329_LOCUS29279</name>
</gene>
<feature type="compositionally biased region" description="Low complexity" evidence="6">
    <location>
        <begin position="151"/>
        <end position="163"/>
    </location>
</feature>
<feature type="domain" description="Arf-GAP" evidence="7">
    <location>
        <begin position="7"/>
        <end position="124"/>
    </location>
</feature>
<evidence type="ECO:0000256" key="2">
    <source>
        <dbReference type="ARBA" id="ARBA00022723"/>
    </source>
</evidence>